<evidence type="ECO:0000313" key="3">
    <source>
        <dbReference type="EMBL" id="MFC3205128.1"/>
    </source>
</evidence>
<evidence type="ECO:0000313" key="4">
    <source>
        <dbReference type="Proteomes" id="UP001595583"/>
    </source>
</evidence>
<feature type="transmembrane region" description="Helical" evidence="1">
    <location>
        <begin position="104"/>
        <end position="124"/>
    </location>
</feature>
<keyword evidence="1" id="KW-1133">Transmembrane helix</keyword>
<name>A0ABV7K473_9HYPH</name>
<feature type="transmembrane region" description="Helical" evidence="1">
    <location>
        <begin position="253"/>
        <end position="269"/>
    </location>
</feature>
<reference evidence="4" key="1">
    <citation type="journal article" date="2019" name="Int. J. Syst. Evol. Microbiol.">
        <title>The Global Catalogue of Microorganisms (GCM) 10K type strain sequencing project: providing services to taxonomists for standard genome sequencing and annotation.</title>
        <authorList>
            <consortium name="The Broad Institute Genomics Platform"/>
            <consortium name="The Broad Institute Genome Sequencing Center for Infectious Disease"/>
            <person name="Wu L."/>
            <person name="Ma J."/>
        </authorList>
    </citation>
    <scope>NUCLEOTIDE SEQUENCE [LARGE SCALE GENOMIC DNA]</scope>
    <source>
        <strain evidence="4">KCTC 52165</strain>
    </source>
</reference>
<organism evidence="3 4">
    <name type="scientific">Aquamicrobium soli</name>
    <dbReference type="NCBI Taxonomy" id="1811518"/>
    <lineage>
        <taxon>Bacteria</taxon>
        <taxon>Pseudomonadati</taxon>
        <taxon>Pseudomonadota</taxon>
        <taxon>Alphaproteobacteria</taxon>
        <taxon>Hyphomicrobiales</taxon>
        <taxon>Phyllobacteriaceae</taxon>
        <taxon>Aquamicrobium</taxon>
    </lineage>
</organism>
<dbReference type="InterPro" id="IPR000620">
    <property type="entry name" value="EamA_dom"/>
</dbReference>
<comment type="caution">
    <text evidence="3">The sequence shown here is derived from an EMBL/GenBank/DDBJ whole genome shotgun (WGS) entry which is preliminary data.</text>
</comment>
<evidence type="ECO:0000259" key="2">
    <source>
        <dbReference type="Pfam" id="PF00892"/>
    </source>
</evidence>
<feature type="transmembrane region" description="Helical" evidence="1">
    <location>
        <begin position="275"/>
        <end position="293"/>
    </location>
</feature>
<evidence type="ECO:0000256" key="1">
    <source>
        <dbReference type="SAM" id="Phobius"/>
    </source>
</evidence>
<feature type="transmembrane region" description="Helical" evidence="1">
    <location>
        <begin position="12"/>
        <end position="34"/>
    </location>
</feature>
<feature type="domain" description="EamA" evidence="2">
    <location>
        <begin position="158"/>
        <end position="292"/>
    </location>
</feature>
<feature type="transmembrane region" description="Helical" evidence="1">
    <location>
        <begin position="222"/>
        <end position="241"/>
    </location>
</feature>
<gene>
    <name evidence="3" type="ORF">ACFOHJ_02805</name>
</gene>
<dbReference type="EMBL" id="JBHRTK010000002">
    <property type="protein sequence ID" value="MFC3205128.1"/>
    <property type="molecule type" value="Genomic_DNA"/>
</dbReference>
<dbReference type="InterPro" id="IPR037185">
    <property type="entry name" value="EmrE-like"/>
</dbReference>
<sequence>MPSATAAAKPGIDVTAAIALAITIIGWASAFPAIRAGLADFGPLELGSLRFTIAAVPCALYLAVKRPPLPKAGEWWRFVFGGVFFIAIYTALLNIGEQTISSGAASFIINVAPILTAIMAVPILGERFSAAGWLGTALSFAGIGVIAVGEGKGLHFDRGALFVLGAALCTAVSTIVQKPLFARHHPLTVAAANMVLGALCLLPFLGSGLAEAALASSAGLGAAIYLGIVPSLIAYATWAVALSRLPAARATNYLYCIPPVATLTGFFWLGEIPTLLGIVGAVLALGGVAVVNFRR</sequence>
<proteinExistence type="predicted"/>
<feature type="transmembrane region" description="Helical" evidence="1">
    <location>
        <begin position="160"/>
        <end position="176"/>
    </location>
</feature>
<feature type="domain" description="EamA" evidence="2">
    <location>
        <begin position="16"/>
        <end position="146"/>
    </location>
</feature>
<protein>
    <submittedName>
        <fullName evidence="3">DMT family transporter</fullName>
    </submittedName>
</protein>
<dbReference type="PANTHER" id="PTHR12715">
    <property type="entry name" value="TRANSPORTER, DRUG/METABOLITE EXPORTER FAMILY"/>
    <property type="match status" value="1"/>
</dbReference>
<dbReference type="PANTHER" id="PTHR12715:SF4">
    <property type="entry name" value="EAMA DOMAIN-CONTAINING PROTEIN"/>
    <property type="match status" value="1"/>
</dbReference>
<keyword evidence="4" id="KW-1185">Reference proteome</keyword>
<feature type="transmembrane region" description="Helical" evidence="1">
    <location>
        <begin position="131"/>
        <end position="148"/>
    </location>
</feature>
<dbReference type="RefSeq" id="WP_378218303.1">
    <property type="nucleotide sequence ID" value="NZ_JBHRTK010000002.1"/>
</dbReference>
<dbReference type="SUPFAM" id="SSF103481">
    <property type="entry name" value="Multidrug resistance efflux transporter EmrE"/>
    <property type="match status" value="2"/>
</dbReference>
<dbReference type="InterPro" id="IPR052756">
    <property type="entry name" value="Alkyne_AA_exporter"/>
</dbReference>
<dbReference type="Pfam" id="PF00892">
    <property type="entry name" value="EamA"/>
    <property type="match status" value="2"/>
</dbReference>
<accession>A0ABV7K473</accession>
<keyword evidence="1" id="KW-0472">Membrane</keyword>
<feature type="transmembrane region" description="Helical" evidence="1">
    <location>
        <begin position="188"/>
        <end position="210"/>
    </location>
</feature>
<feature type="transmembrane region" description="Helical" evidence="1">
    <location>
        <begin position="75"/>
        <end position="92"/>
    </location>
</feature>
<keyword evidence="1" id="KW-0812">Transmembrane</keyword>
<feature type="transmembrane region" description="Helical" evidence="1">
    <location>
        <begin position="46"/>
        <end position="63"/>
    </location>
</feature>
<dbReference type="Proteomes" id="UP001595583">
    <property type="component" value="Unassembled WGS sequence"/>
</dbReference>